<evidence type="ECO:0000313" key="3">
    <source>
        <dbReference type="WBParaSite" id="scaffold3048_cov270.g5888"/>
    </source>
</evidence>
<dbReference type="Proteomes" id="UP000887561">
    <property type="component" value="Unplaced"/>
</dbReference>
<name>A0A915M431_MELJA</name>
<evidence type="ECO:0000313" key="2">
    <source>
        <dbReference type="Proteomes" id="UP000887561"/>
    </source>
</evidence>
<feature type="compositionally biased region" description="Polar residues" evidence="1">
    <location>
        <begin position="50"/>
        <end position="63"/>
    </location>
</feature>
<dbReference type="WBParaSite" id="scaffold3048_cov270.g5888">
    <property type="protein sequence ID" value="scaffold3048_cov270.g5888"/>
    <property type="gene ID" value="scaffold3048_cov270.g5888"/>
</dbReference>
<sequence length="96" mass="10923">MWPSVDTKNALDNASDVILKLEEELKKSDKLIAELRKKIKELEEDKLKPSYNQGSSAGSSGTGHQRFEPEQMSYTLRATNGQKMTSRTYLKTMELE</sequence>
<dbReference type="AlphaFoldDB" id="A0A915M431"/>
<accession>A0A915M431</accession>
<proteinExistence type="predicted"/>
<evidence type="ECO:0000256" key="1">
    <source>
        <dbReference type="SAM" id="MobiDB-lite"/>
    </source>
</evidence>
<reference evidence="3" key="1">
    <citation type="submission" date="2022-11" db="UniProtKB">
        <authorList>
            <consortium name="WormBaseParasite"/>
        </authorList>
    </citation>
    <scope>IDENTIFICATION</scope>
</reference>
<feature type="region of interest" description="Disordered" evidence="1">
    <location>
        <begin position="43"/>
        <end position="80"/>
    </location>
</feature>
<protein>
    <submittedName>
        <fullName evidence="3">Uncharacterized protein</fullName>
    </submittedName>
</protein>
<organism evidence="2 3">
    <name type="scientific">Meloidogyne javanica</name>
    <name type="common">Root-knot nematode worm</name>
    <dbReference type="NCBI Taxonomy" id="6303"/>
    <lineage>
        <taxon>Eukaryota</taxon>
        <taxon>Metazoa</taxon>
        <taxon>Ecdysozoa</taxon>
        <taxon>Nematoda</taxon>
        <taxon>Chromadorea</taxon>
        <taxon>Rhabditida</taxon>
        <taxon>Tylenchina</taxon>
        <taxon>Tylenchomorpha</taxon>
        <taxon>Tylenchoidea</taxon>
        <taxon>Meloidogynidae</taxon>
        <taxon>Meloidogyninae</taxon>
        <taxon>Meloidogyne</taxon>
        <taxon>Meloidogyne incognita group</taxon>
    </lineage>
</organism>
<keyword evidence="2" id="KW-1185">Reference proteome</keyword>